<comment type="caution">
    <text evidence="3">The sequence shown here is derived from an EMBL/GenBank/DDBJ whole genome shotgun (WGS) entry which is preliminary data.</text>
</comment>
<dbReference type="Proteomes" id="UP000526233">
    <property type="component" value="Unassembled WGS sequence"/>
</dbReference>
<keyword evidence="2" id="KW-0472">Membrane</keyword>
<proteinExistence type="predicted"/>
<organism evidence="3 4">
    <name type="scientific">Brucella pseudogrignonensis</name>
    <dbReference type="NCBI Taxonomy" id="419475"/>
    <lineage>
        <taxon>Bacteria</taxon>
        <taxon>Pseudomonadati</taxon>
        <taxon>Pseudomonadota</taxon>
        <taxon>Alphaproteobacteria</taxon>
        <taxon>Hyphomicrobiales</taxon>
        <taxon>Brucellaceae</taxon>
        <taxon>Brucella/Ochrobactrum group</taxon>
        <taxon>Brucella</taxon>
    </lineage>
</organism>
<evidence type="ECO:0000256" key="2">
    <source>
        <dbReference type="SAM" id="Phobius"/>
    </source>
</evidence>
<evidence type="ECO:0000313" key="3">
    <source>
        <dbReference type="EMBL" id="NNV23481.1"/>
    </source>
</evidence>
<reference evidence="3 4" key="1">
    <citation type="submission" date="2018-11" db="EMBL/GenBank/DDBJ databases">
        <title>Genome sequencing and analysis.</title>
        <authorList>
            <person name="Huang Y.-T."/>
        </authorList>
    </citation>
    <scope>NUCLEOTIDE SEQUENCE [LARGE SCALE GENOMIC DNA]</scope>
    <source>
        <strain evidence="3 4">SHIN</strain>
    </source>
</reference>
<feature type="compositionally biased region" description="Low complexity" evidence="1">
    <location>
        <begin position="171"/>
        <end position="187"/>
    </location>
</feature>
<dbReference type="InterPro" id="IPR009273">
    <property type="entry name" value="DUF930"/>
</dbReference>
<protein>
    <submittedName>
        <fullName evidence="3">DUF930 domain-containing protein</fullName>
    </submittedName>
</protein>
<feature type="region of interest" description="Disordered" evidence="1">
    <location>
        <begin position="69"/>
        <end position="189"/>
    </location>
</feature>
<dbReference type="EMBL" id="PKQI01000004">
    <property type="protein sequence ID" value="NNV23481.1"/>
    <property type="molecule type" value="Genomic_DNA"/>
</dbReference>
<keyword evidence="2" id="KW-0812">Transmembrane</keyword>
<accession>A0A7Y3T9C6</accession>
<dbReference type="AlphaFoldDB" id="A0A7Y3T9C6"/>
<name>A0A7Y3T9C6_9HYPH</name>
<dbReference type="Pfam" id="PF06059">
    <property type="entry name" value="DUF930"/>
    <property type="match status" value="1"/>
</dbReference>
<gene>
    <name evidence="3" type="ORF">EHE22_24160</name>
</gene>
<sequence length="306" mass="33829">MSERIGRAIDHMQHFLRRFFVKPGWGPPASILLHLMLAALVFYRLPAISKPEPDHSVNVELVEMPEKAAPAPRLEHAQKAAPQAFESASDKKTETEPEPTQSQHPPVETLEDKPAETDNSLTPPSTPAKDNDDAGVDTQKPTDILSTRSQQDTASVQDNPQRPNTAPEVAKPLPKQSPKSLPKPGKLTPVKQIYAKDALADPRIRQALGKLPKRDRILQICGIEALEQVRHQRPNTFPDMLAPSGGTVSGNSVSVRDGAFRSRALWYAIDFDCQLDDKAMQITQFSYAIGAQIPRAQWNARELPVQ</sequence>
<feature type="transmembrane region" description="Helical" evidence="2">
    <location>
        <begin position="25"/>
        <end position="43"/>
    </location>
</feature>
<evidence type="ECO:0000313" key="4">
    <source>
        <dbReference type="Proteomes" id="UP000526233"/>
    </source>
</evidence>
<evidence type="ECO:0000256" key="1">
    <source>
        <dbReference type="SAM" id="MobiDB-lite"/>
    </source>
</evidence>
<keyword evidence="2" id="KW-1133">Transmembrane helix</keyword>
<feature type="compositionally biased region" description="Polar residues" evidence="1">
    <location>
        <begin position="139"/>
        <end position="164"/>
    </location>
</feature>